<feature type="compositionally biased region" description="Basic and acidic residues" evidence="1">
    <location>
        <begin position="78"/>
        <end position="94"/>
    </location>
</feature>
<feature type="compositionally biased region" description="Low complexity" evidence="1">
    <location>
        <begin position="180"/>
        <end position="189"/>
    </location>
</feature>
<organism evidence="2 3">
    <name type="scientific">Owenia fusiformis</name>
    <name type="common">Polychaete worm</name>
    <dbReference type="NCBI Taxonomy" id="6347"/>
    <lineage>
        <taxon>Eukaryota</taxon>
        <taxon>Metazoa</taxon>
        <taxon>Spiralia</taxon>
        <taxon>Lophotrochozoa</taxon>
        <taxon>Annelida</taxon>
        <taxon>Polychaeta</taxon>
        <taxon>Sedentaria</taxon>
        <taxon>Canalipalpata</taxon>
        <taxon>Sabellida</taxon>
        <taxon>Oweniida</taxon>
        <taxon>Oweniidae</taxon>
        <taxon>Owenia</taxon>
    </lineage>
</organism>
<gene>
    <name evidence="2" type="ORF">OFUS_LOCUS17313</name>
</gene>
<feature type="region of interest" description="Disordered" evidence="1">
    <location>
        <begin position="40"/>
        <end position="94"/>
    </location>
</feature>
<feature type="non-terminal residue" evidence="2">
    <location>
        <position position="271"/>
    </location>
</feature>
<feature type="compositionally biased region" description="Basic and acidic residues" evidence="1">
    <location>
        <begin position="53"/>
        <end position="62"/>
    </location>
</feature>
<feature type="compositionally biased region" description="Polar residues" evidence="1">
    <location>
        <begin position="242"/>
        <end position="271"/>
    </location>
</feature>
<protein>
    <submittedName>
        <fullName evidence="2">Uncharacterized protein</fullName>
    </submittedName>
</protein>
<dbReference type="Proteomes" id="UP000749559">
    <property type="component" value="Unassembled WGS sequence"/>
</dbReference>
<name>A0A8S4PGN3_OWEFU</name>
<comment type="caution">
    <text evidence="2">The sequence shown here is derived from an EMBL/GenBank/DDBJ whole genome shotgun (WGS) entry which is preliminary data.</text>
</comment>
<evidence type="ECO:0000256" key="1">
    <source>
        <dbReference type="SAM" id="MobiDB-lite"/>
    </source>
</evidence>
<reference evidence="2" key="1">
    <citation type="submission" date="2022-03" db="EMBL/GenBank/DDBJ databases">
        <authorList>
            <person name="Martin C."/>
        </authorList>
    </citation>
    <scope>NUCLEOTIDE SEQUENCE</scope>
</reference>
<feature type="region of interest" description="Disordered" evidence="1">
    <location>
        <begin position="120"/>
        <end position="194"/>
    </location>
</feature>
<dbReference type="EMBL" id="CAIIXF020000008">
    <property type="protein sequence ID" value="CAH1792340.1"/>
    <property type="molecule type" value="Genomic_DNA"/>
</dbReference>
<sequence>MFRPRIILFTTLVVRKISSPASYGYLSYWNCCVKLMNKMPRRSRNHSSSTNKSVEDLYGSRDSKKRIRIHSENGYADVGHHNHIKNDNTESERSGIGDHFVIDRKGDSSLLQHNVDIRSSASAISKNGPQTETKDAQFTQELSQKASKDRRIKSGMFDPRSCRVESQRKARSPTKERSSSRTFSTDSKSAGSNEVTYKLKSVMVKKSPNTNNEMRKQTFRDALKDEASELESAAHSYRSAAHGSNVQSCSSESAAHSYRSATHGSNVQSRS</sequence>
<evidence type="ECO:0000313" key="3">
    <source>
        <dbReference type="Proteomes" id="UP000749559"/>
    </source>
</evidence>
<feature type="compositionally biased region" description="Polar residues" evidence="1">
    <location>
        <begin position="120"/>
        <end position="145"/>
    </location>
</feature>
<dbReference type="AlphaFoldDB" id="A0A8S4PGN3"/>
<proteinExistence type="predicted"/>
<keyword evidence="3" id="KW-1185">Reference proteome</keyword>
<evidence type="ECO:0000313" key="2">
    <source>
        <dbReference type="EMBL" id="CAH1792340.1"/>
    </source>
</evidence>
<feature type="compositionally biased region" description="Basic and acidic residues" evidence="1">
    <location>
        <begin position="160"/>
        <end position="179"/>
    </location>
</feature>
<accession>A0A8S4PGN3</accession>
<feature type="region of interest" description="Disordered" evidence="1">
    <location>
        <begin position="225"/>
        <end position="271"/>
    </location>
</feature>